<dbReference type="Gene3D" id="3.40.630.30">
    <property type="match status" value="1"/>
</dbReference>
<proteinExistence type="predicted"/>
<sequence>MSTSHRIAKLDKSDKASFVSLMCSAFAQDPIFLHIFGHSEFDEKARRHTAHFISFLFDKSAWLHEEIWGYFENGKLLGAYVIEKPTTNKIRRMSIVRLVGRLITLACRLPIRKIRQLNEYMQVTRSMAPNTAHHYLIIIGVAPEAQGKGIGKALLQHLLHDVDSCPISHGVALDTENFQNIALYEKFGFMLMQEARLDHLPIYGMFRPKQ</sequence>
<name>A0A559J023_9BACL</name>
<dbReference type="PANTHER" id="PTHR42791:SF1">
    <property type="entry name" value="N-ACETYLTRANSFERASE DOMAIN-CONTAINING PROTEIN"/>
    <property type="match status" value="1"/>
</dbReference>
<comment type="caution">
    <text evidence="2">The sequence shown here is derived from an EMBL/GenBank/DDBJ whole genome shotgun (WGS) entry which is preliminary data.</text>
</comment>
<dbReference type="CDD" id="cd04301">
    <property type="entry name" value="NAT_SF"/>
    <property type="match status" value="1"/>
</dbReference>
<dbReference type="OrthoDB" id="9775804at2"/>
<evidence type="ECO:0000259" key="1">
    <source>
        <dbReference type="PROSITE" id="PS51186"/>
    </source>
</evidence>
<evidence type="ECO:0000313" key="2">
    <source>
        <dbReference type="EMBL" id="TVX93238.1"/>
    </source>
</evidence>
<dbReference type="AlphaFoldDB" id="A0A559J023"/>
<dbReference type="Pfam" id="PF00583">
    <property type="entry name" value="Acetyltransf_1"/>
    <property type="match status" value="1"/>
</dbReference>
<dbReference type="RefSeq" id="WP_144989524.1">
    <property type="nucleotide sequence ID" value="NZ_VNJK01000001.1"/>
</dbReference>
<protein>
    <submittedName>
        <fullName evidence="2">GNAT family N-acetyltransferase</fullName>
    </submittedName>
</protein>
<gene>
    <name evidence="2" type="ORF">FPZ44_09325</name>
</gene>
<accession>A0A559J023</accession>
<dbReference type="EMBL" id="VNJK01000001">
    <property type="protein sequence ID" value="TVX93238.1"/>
    <property type="molecule type" value="Genomic_DNA"/>
</dbReference>
<dbReference type="SUPFAM" id="SSF55729">
    <property type="entry name" value="Acyl-CoA N-acyltransferases (Nat)"/>
    <property type="match status" value="1"/>
</dbReference>
<dbReference type="PROSITE" id="PS51186">
    <property type="entry name" value="GNAT"/>
    <property type="match status" value="1"/>
</dbReference>
<dbReference type="InterPro" id="IPR000182">
    <property type="entry name" value="GNAT_dom"/>
</dbReference>
<dbReference type="GO" id="GO:0016747">
    <property type="term" value="F:acyltransferase activity, transferring groups other than amino-acyl groups"/>
    <property type="evidence" value="ECO:0007669"/>
    <property type="project" value="InterPro"/>
</dbReference>
<reference evidence="2 3" key="1">
    <citation type="submission" date="2019-07" db="EMBL/GenBank/DDBJ databases">
        <authorList>
            <person name="Kim J."/>
        </authorList>
    </citation>
    <scope>NUCLEOTIDE SEQUENCE [LARGE SCALE GENOMIC DNA]</scope>
    <source>
        <strain evidence="2 3">N4</strain>
    </source>
</reference>
<keyword evidence="3" id="KW-1185">Reference proteome</keyword>
<dbReference type="PANTHER" id="PTHR42791">
    <property type="entry name" value="GNAT FAMILY ACETYLTRANSFERASE"/>
    <property type="match status" value="1"/>
</dbReference>
<dbReference type="InterPro" id="IPR052523">
    <property type="entry name" value="Trichothecene_AcTrans"/>
</dbReference>
<evidence type="ECO:0000313" key="3">
    <source>
        <dbReference type="Proteomes" id="UP000318102"/>
    </source>
</evidence>
<organism evidence="2 3">
    <name type="scientific">Paenibacillus agilis</name>
    <dbReference type="NCBI Taxonomy" id="3020863"/>
    <lineage>
        <taxon>Bacteria</taxon>
        <taxon>Bacillati</taxon>
        <taxon>Bacillota</taxon>
        <taxon>Bacilli</taxon>
        <taxon>Bacillales</taxon>
        <taxon>Paenibacillaceae</taxon>
        <taxon>Paenibacillus</taxon>
    </lineage>
</organism>
<feature type="domain" description="N-acetyltransferase" evidence="1">
    <location>
        <begin position="5"/>
        <end position="210"/>
    </location>
</feature>
<dbReference type="Proteomes" id="UP000318102">
    <property type="component" value="Unassembled WGS sequence"/>
</dbReference>
<dbReference type="InterPro" id="IPR016181">
    <property type="entry name" value="Acyl_CoA_acyltransferase"/>
</dbReference>